<feature type="signal peptide" evidence="1">
    <location>
        <begin position="1"/>
        <end position="25"/>
    </location>
</feature>
<feature type="chain" id="PRO_5005791668" evidence="1">
    <location>
        <begin position="26"/>
        <end position="253"/>
    </location>
</feature>
<dbReference type="STRING" id="1603606.DSOUD_0891"/>
<protein>
    <submittedName>
        <fullName evidence="3">Alpha/beta hydrolase family protein</fullName>
    </submittedName>
</protein>
<dbReference type="RefSeq" id="WP_198300363.1">
    <property type="nucleotide sequence ID" value="NZ_CP010802.1"/>
</dbReference>
<name>A0A0M4CVF2_9BACT</name>
<evidence type="ECO:0000313" key="4">
    <source>
        <dbReference type="Proteomes" id="UP000057158"/>
    </source>
</evidence>
<organism evidence="3 4">
    <name type="scientific">Desulfuromonas soudanensis</name>
    <dbReference type="NCBI Taxonomy" id="1603606"/>
    <lineage>
        <taxon>Bacteria</taxon>
        <taxon>Pseudomonadati</taxon>
        <taxon>Thermodesulfobacteriota</taxon>
        <taxon>Desulfuromonadia</taxon>
        <taxon>Desulfuromonadales</taxon>
        <taxon>Desulfuromonadaceae</taxon>
        <taxon>Desulfuromonas</taxon>
    </lineage>
</organism>
<gene>
    <name evidence="3" type="ORF">DSOUD_0891</name>
</gene>
<keyword evidence="1" id="KW-0732">Signal</keyword>
<keyword evidence="4" id="KW-1185">Reference proteome</keyword>
<reference evidence="3 4" key="1">
    <citation type="submission" date="2015-07" db="EMBL/GenBank/DDBJ databases">
        <title>Isolation and Genomic Characterization of a Novel Halophilic Metal-Reducing Deltaproteobacterium from the Deep Subsurface.</title>
        <authorList>
            <person name="Badalamenti J.P."/>
            <person name="Summers Z.M."/>
            <person name="Gralnick J.A."/>
            <person name="Bond D.R."/>
        </authorList>
    </citation>
    <scope>NUCLEOTIDE SEQUENCE [LARGE SCALE GENOMIC DNA]</scope>
    <source>
        <strain evidence="3 4">WTL</strain>
    </source>
</reference>
<dbReference type="PROSITE" id="PS51257">
    <property type="entry name" value="PROKAR_LIPOPROTEIN"/>
    <property type="match status" value="1"/>
</dbReference>
<proteinExistence type="predicted"/>
<dbReference type="InterPro" id="IPR029058">
    <property type="entry name" value="AB_hydrolase_fold"/>
</dbReference>
<sequence length="253" mass="28886">MCRRNMFFRCSLLVFLLLSSACAPKATIPLPVLEYGRIETTGHRILLVFLRGIGGAYTDFEEYGLIEEVRSRNLPLDIVVPDAHFGYYQTETIVLRLKEDIVDPARARGYRQIWLAGFSMGGLGGLLYIREHPEDIDGVMLASPFMGWSWIREEIQLAGGIRTWQPEESQFDDWQFLIWSFLHLYASNPGSYPPLYLGYGNNDILIGTGPELLGEALEKSHVFSLPGGHDYPTFKAIWAEHLNRRESQLRFEP</sequence>
<dbReference type="AlphaFoldDB" id="A0A0M4CVF2"/>
<dbReference type="SUPFAM" id="SSF53474">
    <property type="entry name" value="alpha/beta-Hydrolases"/>
    <property type="match status" value="1"/>
</dbReference>
<dbReference type="EMBL" id="CP010802">
    <property type="protein sequence ID" value="ALC15678.1"/>
    <property type="molecule type" value="Genomic_DNA"/>
</dbReference>
<dbReference type="KEGG" id="des:DSOUD_0891"/>
<evidence type="ECO:0000259" key="2">
    <source>
        <dbReference type="Pfam" id="PF12146"/>
    </source>
</evidence>
<keyword evidence="3" id="KW-0378">Hydrolase</keyword>
<dbReference type="GO" id="GO:0016787">
    <property type="term" value="F:hydrolase activity"/>
    <property type="evidence" value="ECO:0007669"/>
    <property type="project" value="UniProtKB-KW"/>
</dbReference>
<dbReference type="PATRIC" id="fig|1603606.3.peg.981"/>
<dbReference type="Pfam" id="PF12146">
    <property type="entry name" value="Hydrolase_4"/>
    <property type="match status" value="1"/>
</dbReference>
<dbReference type="Gene3D" id="3.40.50.1820">
    <property type="entry name" value="alpha/beta hydrolase"/>
    <property type="match status" value="1"/>
</dbReference>
<evidence type="ECO:0000313" key="3">
    <source>
        <dbReference type="EMBL" id="ALC15678.1"/>
    </source>
</evidence>
<dbReference type="InterPro" id="IPR022742">
    <property type="entry name" value="Hydrolase_4"/>
</dbReference>
<evidence type="ECO:0000256" key="1">
    <source>
        <dbReference type="SAM" id="SignalP"/>
    </source>
</evidence>
<accession>A0A0M4CVF2</accession>
<feature type="domain" description="Serine aminopeptidase S33" evidence="2">
    <location>
        <begin position="108"/>
        <end position="150"/>
    </location>
</feature>
<dbReference type="Proteomes" id="UP000057158">
    <property type="component" value="Chromosome"/>
</dbReference>